<dbReference type="InterPro" id="IPR019290">
    <property type="entry name" value="GlycosylTrfase-like_prok"/>
</dbReference>
<feature type="domain" description="Glycosyltransferase 2-like prokaryotic type" evidence="1">
    <location>
        <begin position="9"/>
        <end position="284"/>
    </location>
</feature>
<organism evidence="2 3">
    <name type="scientific">Helicobacter turcicus</name>
    <dbReference type="NCBI Taxonomy" id="2867412"/>
    <lineage>
        <taxon>Bacteria</taxon>
        <taxon>Pseudomonadati</taxon>
        <taxon>Campylobacterota</taxon>
        <taxon>Epsilonproteobacteria</taxon>
        <taxon>Campylobacterales</taxon>
        <taxon>Helicobacteraceae</taxon>
        <taxon>Helicobacter</taxon>
    </lineage>
</organism>
<dbReference type="InterPro" id="IPR007833">
    <property type="entry name" value="Capsule_polysaccharide_synth"/>
</dbReference>
<evidence type="ECO:0000313" key="2">
    <source>
        <dbReference type="EMBL" id="MBX7490510.1"/>
    </source>
</evidence>
<dbReference type="Proteomes" id="UP000700059">
    <property type="component" value="Unassembled WGS sequence"/>
</dbReference>
<protein>
    <submittedName>
        <fullName evidence="2">Capsular biosynthesis protein</fullName>
    </submittedName>
</protein>
<dbReference type="SUPFAM" id="SSF53448">
    <property type="entry name" value="Nucleotide-diphospho-sugar transferases"/>
    <property type="match status" value="1"/>
</dbReference>
<name>A0ABS7JM93_9HELI</name>
<dbReference type="Pfam" id="PF10111">
    <property type="entry name" value="Glyco_tranf_2_2"/>
    <property type="match status" value="1"/>
</dbReference>
<dbReference type="EMBL" id="JAIGYQ010000003">
    <property type="protein sequence ID" value="MBX7490510.1"/>
    <property type="molecule type" value="Genomic_DNA"/>
</dbReference>
<dbReference type="InterPro" id="IPR043148">
    <property type="entry name" value="TagF_C"/>
</dbReference>
<evidence type="ECO:0000313" key="3">
    <source>
        <dbReference type="Proteomes" id="UP000700059"/>
    </source>
</evidence>
<dbReference type="Pfam" id="PF05159">
    <property type="entry name" value="Capsule_synth"/>
    <property type="match status" value="1"/>
</dbReference>
<sequence length="729" mass="86347">MDKNPIELSVIIPFGLSAERLFIQERIIQKALAFKSCQNIEFIFVEGYSSLENDLREIIEKNGHRYLKDKNQVKYFSQGQCRNLGASFARADVLMFLDVDCYVSQASFDKIINLMEIKNIARNLNQFFVLPVIYLTKEGSDFIKHQDKQKWDILIQEDLISGQLNFIQYFSLVSSSIIINRYKFLMLGGNDDTFVGHSYEDHDFFARLLFSAVKFEKMPKNLCFDEGWWNLRTFKGFRAWFSLKGYEMSFYGIYMYHFYHESPNQNGYLSRRQENKGLFYKHLKQLQTHKISPLYTRDFGEKRILLLVSKEKTLLNVIVGVLPYLGHVICAREEEFFSSDTFEEKVFMQYLQENRIDKIFFPNPYGKPKRLEIYNFVKRQNIPFICFDRGALPDSWFFDENGFNWDSITYHEKNWNQPLGDKEIAECKEYIDSILNGEVFLEEQGKRNLTALKEQFTISGKTIVFVPLQVVSDSVVQYFTYEPFSYEGFLDILDNLAEKLKETHLFLLKKHPLTKHLEYQFKNLTLVREDTNIIDLLTISDVVVTLNSGVGVYAMMMRKPCICCANAFYHFCGINYQAKSAEDLLHLLRSDLRVDYDKVILFIHFLRNRFYSYGKSSYKKTYKRGRFYNKVYAIEYYKIRIGLKSYLDLASIDKVEYSLKAMLYKPYIHEIKGGFLVWLFALVMPSYLQAKISHTRLYKLFKKLAYNPRDFFKDSKFFQRWFPKITARI</sequence>
<proteinExistence type="predicted"/>
<gene>
    <name evidence="2" type="ORF">K4G57_03380</name>
</gene>
<evidence type="ECO:0000259" key="1">
    <source>
        <dbReference type="Pfam" id="PF10111"/>
    </source>
</evidence>
<dbReference type="RefSeq" id="WP_221531771.1">
    <property type="nucleotide sequence ID" value="NZ_JAIGYP010000003.1"/>
</dbReference>
<comment type="caution">
    <text evidence="2">The sequence shown here is derived from an EMBL/GenBank/DDBJ whole genome shotgun (WGS) entry which is preliminary data.</text>
</comment>
<reference evidence="2 3" key="1">
    <citation type="submission" date="2021-08" db="EMBL/GenBank/DDBJ databases">
        <title>Helicobacter spp. isolated from feces of Anatolian Ground Squirrel (Spermophilus xanthoprymnus) in Turkey.</title>
        <authorList>
            <person name="Aydin F."/>
            <person name="Abay S."/>
            <person name="Kayman T."/>
            <person name="Karakaya E."/>
            <person name="Saticioglu I.B."/>
        </authorList>
    </citation>
    <scope>NUCLEOTIDE SEQUENCE [LARGE SCALE GENOMIC DNA]</scope>
    <source>
        <strain evidence="2 3">Faydin-H70</strain>
    </source>
</reference>
<dbReference type="Gene3D" id="3.40.50.12580">
    <property type="match status" value="1"/>
</dbReference>
<dbReference type="Gene3D" id="3.90.550.10">
    <property type="entry name" value="Spore Coat Polysaccharide Biosynthesis Protein SpsA, Chain A"/>
    <property type="match status" value="1"/>
</dbReference>
<dbReference type="InterPro" id="IPR029044">
    <property type="entry name" value="Nucleotide-diphossugar_trans"/>
</dbReference>
<keyword evidence="3" id="KW-1185">Reference proteome</keyword>
<accession>A0ABS7JM93</accession>